<proteinExistence type="predicted"/>
<evidence type="ECO:0000256" key="1">
    <source>
        <dbReference type="SAM" id="MobiDB-lite"/>
    </source>
</evidence>
<reference evidence="2 3" key="1">
    <citation type="submission" date="2021-01" db="EMBL/GenBank/DDBJ databases">
        <title>Whole genome shotgun sequence of Microbispora corallina NBRC 16416.</title>
        <authorList>
            <person name="Komaki H."/>
            <person name="Tamura T."/>
        </authorList>
    </citation>
    <scope>NUCLEOTIDE SEQUENCE [LARGE SCALE GENOMIC DNA]</scope>
    <source>
        <strain evidence="2 3">NBRC 16416</strain>
    </source>
</reference>
<dbReference type="InterPro" id="IPR052750">
    <property type="entry name" value="GH18_Chitinase"/>
</dbReference>
<protein>
    <recommendedName>
        <fullName evidence="4">Chitinase</fullName>
    </recommendedName>
</protein>
<accession>A0ABQ4FTW6</accession>
<dbReference type="EMBL" id="BOOC01000003">
    <property type="protein sequence ID" value="GIH38249.1"/>
    <property type="molecule type" value="Genomic_DNA"/>
</dbReference>
<dbReference type="Proteomes" id="UP000603904">
    <property type="component" value="Unassembled WGS sequence"/>
</dbReference>
<feature type="region of interest" description="Disordered" evidence="1">
    <location>
        <begin position="69"/>
        <end position="100"/>
    </location>
</feature>
<evidence type="ECO:0000313" key="3">
    <source>
        <dbReference type="Proteomes" id="UP000603904"/>
    </source>
</evidence>
<keyword evidence="3" id="KW-1185">Reference proteome</keyword>
<name>A0ABQ4FTW6_9ACTN</name>
<evidence type="ECO:0000313" key="2">
    <source>
        <dbReference type="EMBL" id="GIH38249.1"/>
    </source>
</evidence>
<organism evidence="2 3">
    <name type="scientific">Microbispora corallina</name>
    <dbReference type="NCBI Taxonomy" id="83302"/>
    <lineage>
        <taxon>Bacteria</taxon>
        <taxon>Bacillati</taxon>
        <taxon>Actinomycetota</taxon>
        <taxon>Actinomycetes</taxon>
        <taxon>Streptosporangiales</taxon>
        <taxon>Streptosporangiaceae</taxon>
        <taxon>Microbispora</taxon>
    </lineage>
</organism>
<comment type="caution">
    <text evidence="2">The sequence shown here is derived from an EMBL/GenBank/DDBJ whole genome shotgun (WGS) entry which is preliminary data.</text>
</comment>
<dbReference type="PANTHER" id="PTHR42976">
    <property type="entry name" value="BIFUNCTIONAL CHITINASE/LYSOZYME-RELATED"/>
    <property type="match status" value="1"/>
</dbReference>
<dbReference type="Gene3D" id="3.20.20.80">
    <property type="entry name" value="Glycosidases"/>
    <property type="match status" value="1"/>
</dbReference>
<sequence>MKVESARHARGAGNPPRSLVALAAVALAAGTGAALWLLPGASGAGWTASAHLPSGRPPSALPSSAETLLAARQASSVGTSPAPSPSGIALPRPPAGPAVAASAGPAFRQFLDLARTPGAAHRVHPGGSYLVGHVIAGPDGCTPRWSGPVTGAVTRLARMRLAGGDLRPAFGGPDGPEPSVTCVSEARLAAAYRTAIEALRAGGIDFEVRGSAGRAATLRRAAAVVRLQRAARDRGRPLALTFTVPATPDGLAPGDLEMLRTTRAAGADIEAVELLVALTPGAGSPGNLHRLALAVRAARPQIGEALGVAGPDVWRRMALTPVLSAAGDLGPEEAGRLAAFRARTGLGWLSLRGADPAPGVVEALTPI</sequence>
<dbReference type="PANTHER" id="PTHR42976:SF1">
    <property type="entry name" value="GH18 DOMAIN-CONTAINING PROTEIN-RELATED"/>
    <property type="match status" value="1"/>
</dbReference>
<evidence type="ECO:0008006" key="4">
    <source>
        <dbReference type="Google" id="ProtNLM"/>
    </source>
</evidence>
<gene>
    <name evidence="2" type="ORF">Mco01_12490</name>
</gene>